<reference evidence="3" key="1">
    <citation type="submission" date="2016-01" db="EMBL/GenBank/DDBJ databases">
        <authorList>
            <person name="Mitreva M."/>
            <person name="Pepin K.H."/>
            <person name="Mihindukulasuriya K.A."/>
            <person name="Fulton R."/>
            <person name="Fronick C."/>
            <person name="O'Laughlin M."/>
            <person name="Miner T."/>
            <person name="Herter B."/>
            <person name="Rosa B.A."/>
            <person name="Cordes M."/>
            <person name="Tomlinson C."/>
            <person name="Wollam A."/>
            <person name="Palsikar V.B."/>
            <person name="Mardis E.R."/>
            <person name="Wilson R.K."/>
        </authorList>
    </citation>
    <scope>NUCLEOTIDE SEQUENCE [LARGE SCALE GENOMIC DNA]</scope>
    <source>
        <strain evidence="3">DNF00729</strain>
    </source>
</reference>
<keyword evidence="3" id="KW-1185">Reference proteome</keyword>
<accession>A0A134AFD5</accession>
<evidence type="ECO:0000256" key="1">
    <source>
        <dbReference type="SAM" id="Phobius"/>
    </source>
</evidence>
<proteinExistence type="predicted"/>
<dbReference type="RefSeq" id="WP_068368023.1">
    <property type="nucleotide sequence ID" value="NZ_KQ960176.1"/>
</dbReference>
<dbReference type="Proteomes" id="UP000070442">
    <property type="component" value="Unassembled WGS sequence"/>
</dbReference>
<feature type="transmembrane region" description="Helical" evidence="1">
    <location>
        <begin position="6"/>
        <end position="23"/>
    </location>
</feature>
<protein>
    <submittedName>
        <fullName evidence="2">Uncharacterized protein</fullName>
    </submittedName>
</protein>
<evidence type="ECO:0000313" key="3">
    <source>
        <dbReference type="Proteomes" id="UP000070442"/>
    </source>
</evidence>
<dbReference type="AlphaFoldDB" id="A0A134AFD5"/>
<evidence type="ECO:0000313" key="2">
    <source>
        <dbReference type="EMBL" id="KXB66384.1"/>
    </source>
</evidence>
<name>A0A134AFD5_9FIRM</name>
<comment type="caution">
    <text evidence="2">The sequence shown here is derived from an EMBL/GenBank/DDBJ whole genome shotgun (WGS) entry which is preliminary data.</text>
</comment>
<dbReference type="PATRIC" id="fig|755172.3.peg.1048"/>
<keyword evidence="1" id="KW-0472">Membrane</keyword>
<sequence>MDTAYILIGALFLDFVVGVLNFSRDKEQINKMQVQINELCRAIGHEELVSTYISEEEKELVLH</sequence>
<dbReference type="EMBL" id="LSDG01000030">
    <property type="protein sequence ID" value="KXB66384.1"/>
    <property type="molecule type" value="Genomic_DNA"/>
</dbReference>
<dbReference type="OrthoDB" id="1927122at2"/>
<gene>
    <name evidence="2" type="ORF">HMPREF1863_01090</name>
</gene>
<keyword evidence="1" id="KW-0812">Transmembrane</keyword>
<keyword evidence="1" id="KW-1133">Transmembrane helix</keyword>
<organism evidence="2 3">
    <name type="scientific">Aedoeadaptatus coxii</name>
    <dbReference type="NCBI Taxonomy" id="755172"/>
    <lineage>
        <taxon>Bacteria</taxon>
        <taxon>Bacillati</taxon>
        <taxon>Bacillota</taxon>
        <taxon>Tissierellia</taxon>
        <taxon>Tissierellales</taxon>
        <taxon>Peptoniphilaceae</taxon>
        <taxon>Aedoeadaptatus</taxon>
    </lineage>
</organism>